<dbReference type="PATRIC" id="fig|1158610.3.peg.2234"/>
<dbReference type="Proteomes" id="UP000013785">
    <property type="component" value="Unassembled WGS sequence"/>
</dbReference>
<dbReference type="AlphaFoldDB" id="R3WJ55"/>
<protein>
    <submittedName>
        <fullName evidence="1">Uncharacterized protein</fullName>
    </submittedName>
</protein>
<dbReference type="EMBL" id="AJAT01000017">
    <property type="protein sequence ID" value="EOL41910.1"/>
    <property type="molecule type" value="Genomic_DNA"/>
</dbReference>
<evidence type="ECO:0000313" key="2">
    <source>
        <dbReference type="Proteomes" id="UP000013785"/>
    </source>
</evidence>
<dbReference type="RefSeq" id="WP_010768902.1">
    <property type="nucleotide sequence ID" value="NZ_ASWE01000001.1"/>
</dbReference>
<comment type="caution">
    <text evidence="1">The sequence shown here is derived from an EMBL/GenBank/DDBJ whole genome shotgun (WGS) entry which is preliminary data.</text>
</comment>
<dbReference type="STRING" id="154621.RV11_GL001574"/>
<reference evidence="1 2" key="1">
    <citation type="submission" date="2013-02" db="EMBL/GenBank/DDBJ databases">
        <title>The Genome Sequence of Enterococcus phoeniculicola BAA-412.</title>
        <authorList>
            <consortium name="The Broad Institute Genome Sequencing Platform"/>
            <consortium name="The Broad Institute Genome Sequencing Center for Infectious Disease"/>
            <person name="Earl A.M."/>
            <person name="Gilmore M.S."/>
            <person name="Lebreton F."/>
            <person name="Walker B."/>
            <person name="Young S.K."/>
            <person name="Zeng Q."/>
            <person name="Gargeya S."/>
            <person name="Fitzgerald M."/>
            <person name="Haas B."/>
            <person name="Abouelleil A."/>
            <person name="Alvarado L."/>
            <person name="Arachchi H.M."/>
            <person name="Berlin A.M."/>
            <person name="Chapman S.B."/>
            <person name="Dewar J."/>
            <person name="Goldberg J."/>
            <person name="Griggs A."/>
            <person name="Gujja S."/>
            <person name="Hansen M."/>
            <person name="Howarth C."/>
            <person name="Imamovic A."/>
            <person name="Larimer J."/>
            <person name="McCowan C."/>
            <person name="Murphy C."/>
            <person name="Neiman D."/>
            <person name="Pearson M."/>
            <person name="Priest M."/>
            <person name="Roberts A."/>
            <person name="Saif S."/>
            <person name="Shea T."/>
            <person name="Sisk P."/>
            <person name="Sykes S."/>
            <person name="Wortman J."/>
            <person name="Nusbaum C."/>
            <person name="Birren B."/>
        </authorList>
    </citation>
    <scope>NUCLEOTIDE SEQUENCE [LARGE SCALE GENOMIC DNA]</scope>
    <source>
        <strain evidence="1 2">ATCC BAA-412</strain>
    </source>
</reference>
<evidence type="ECO:0000313" key="1">
    <source>
        <dbReference type="EMBL" id="EOL41910.1"/>
    </source>
</evidence>
<accession>R3WJ55</accession>
<dbReference type="eggNOG" id="ENOG503317M">
    <property type="taxonomic scope" value="Bacteria"/>
</dbReference>
<dbReference type="HOGENOM" id="CLU_132560_0_1_9"/>
<sequence length="152" mass="17597">MTTNRTKKEFSDYNDYHDRGFLKWVTAFAMEELTSGIDKNHAEATKNISLLPQMSQQEISDVLKHAFLKTKAVSVQLNKKDSLGRPMESIDGFFSGNFHEEELLIDDNAILWEDIRHVQLIETIKWSSLDIFKGDGTKDDSELIFPQNWLEE</sequence>
<keyword evidence="2" id="KW-1185">Reference proteome</keyword>
<proteinExistence type="predicted"/>
<gene>
    <name evidence="1" type="ORF">UC3_02258</name>
</gene>
<name>R3WJ55_9ENTE</name>
<organism evidence="1 2">
    <name type="scientific">Enterococcus phoeniculicola ATCC BAA-412</name>
    <dbReference type="NCBI Taxonomy" id="1158610"/>
    <lineage>
        <taxon>Bacteria</taxon>
        <taxon>Bacillati</taxon>
        <taxon>Bacillota</taxon>
        <taxon>Bacilli</taxon>
        <taxon>Lactobacillales</taxon>
        <taxon>Enterococcaceae</taxon>
        <taxon>Enterococcus</taxon>
    </lineage>
</organism>